<evidence type="ECO:0000259" key="6">
    <source>
        <dbReference type="PROSITE" id="PS50249"/>
    </source>
</evidence>
<sequence>MSLVIKSPVLHSLISAGQDAALQECCGLLLGEGNIITAIQRAGNIHPAPQTHFEIDPAVLINAHKAQRSGGPAIVGYYHSHPNGLTAPSETDAAMAAADGKVWAIIAGDTVTFWRDEKSGFTALSYTVTEV</sequence>
<keyword evidence="1" id="KW-0645">Protease</keyword>
<protein>
    <submittedName>
        <fullName evidence="7">M67 family metallopeptidase</fullName>
    </submittedName>
</protein>
<dbReference type="CDD" id="cd08070">
    <property type="entry name" value="MPN_like"/>
    <property type="match status" value="1"/>
</dbReference>
<feature type="domain" description="MPN" evidence="6">
    <location>
        <begin position="1"/>
        <end position="131"/>
    </location>
</feature>
<evidence type="ECO:0000256" key="3">
    <source>
        <dbReference type="ARBA" id="ARBA00022801"/>
    </source>
</evidence>
<keyword evidence="4" id="KW-0862">Zinc</keyword>
<proteinExistence type="predicted"/>
<keyword evidence="3" id="KW-0378">Hydrolase</keyword>
<keyword evidence="5" id="KW-0482">Metalloprotease</keyword>
<dbReference type="PROSITE" id="PS50249">
    <property type="entry name" value="MPN"/>
    <property type="match status" value="1"/>
</dbReference>
<evidence type="ECO:0000256" key="4">
    <source>
        <dbReference type="ARBA" id="ARBA00022833"/>
    </source>
</evidence>
<evidence type="ECO:0000256" key="2">
    <source>
        <dbReference type="ARBA" id="ARBA00022723"/>
    </source>
</evidence>
<keyword evidence="8" id="KW-1185">Reference proteome</keyword>
<dbReference type="SUPFAM" id="SSF102712">
    <property type="entry name" value="JAB1/MPN domain"/>
    <property type="match status" value="1"/>
</dbReference>
<organism evidence="7 8">
    <name type="scientific">Pontixanthobacter rizhaonensis</name>
    <dbReference type="NCBI Taxonomy" id="2730337"/>
    <lineage>
        <taxon>Bacteria</taxon>
        <taxon>Pseudomonadati</taxon>
        <taxon>Pseudomonadota</taxon>
        <taxon>Alphaproteobacteria</taxon>
        <taxon>Sphingomonadales</taxon>
        <taxon>Erythrobacteraceae</taxon>
        <taxon>Pontixanthobacter</taxon>
    </lineage>
</organism>
<dbReference type="GO" id="GO:0006508">
    <property type="term" value="P:proteolysis"/>
    <property type="evidence" value="ECO:0007669"/>
    <property type="project" value="UniProtKB-KW"/>
</dbReference>
<evidence type="ECO:0000256" key="5">
    <source>
        <dbReference type="ARBA" id="ARBA00023049"/>
    </source>
</evidence>
<evidence type="ECO:0000256" key="1">
    <source>
        <dbReference type="ARBA" id="ARBA00022670"/>
    </source>
</evidence>
<dbReference type="PANTHER" id="PTHR34858:SF1">
    <property type="entry name" value="CYSO-CYSTEINE PEPTIDASE"/>
    <property type="match status" value="1"/>
</dbReference>
<dbReference type="RefSeq" id="WP_170009562.1">
    <property type="nucleotide sequence ID" value="NZ_JABCRE010000002.1"/>
</dbReference>
<gene>
    <name evidence="7" type="ORF">HKD42_01300</name>
</gene>
<dbReference type="InterPro" id="IPR037518">
    <property type="entry name" value="MPN"/>
</dbReference>
<accession>A0A848QJ52</accession>
<comment type="caution">
    <text evidence="7">The sequence shown here is derived from an EMBL/GenBank/DDBJ whole genome shotgun (WGS) entry which is preliminary data.</text>
</comment>
<dbReference type="GO" id="GO:0008235">
    <property type="term" value="F:metalloexopeptidase activity"/>
    <property type="evidence" value="ECO:0007669"/>
    <property type="project" value="TreeGrafter"/>
</dbReference>
<reference evidence="7 8" key="1">
    <citation type="submission" date="2020-04" db="EMBL/GenBank/DDBJ databases">
        <authorList>
            <person name="Liu A."/>
        </authorList>
    </citation>
    <scope>NUCLEOTIDE SEQUENCE [LARGE SCALE GENOMIC DNA]</scope>
    <source>
        <strain evidence="7 8">RZ02</strain>
    </source>
</reference>
<dbReference type="InterPro" id="IPR028090">
    <property type="entry name" value="JAB_dom_prok"/>
</dbReference>
<keyword evidence="2" id="KW-0479">Metal-binding</keyword>
<dbReference type="InterPro" id="IPR051929">
    <property type="entry name" value="VirAsm_ModProt"/>
</dbReference>
<dbReference type="GO" id="GO:0008270">
    <property type="term" value="F:zinc ion binding"/>
    <property type="evidence" value="ECO:0007669"/>
    <property type="project" value="TreeGrafter"/>
</dbReference>
<dbReference type="Proteomes" id="UP000561181">
    <property type="component" value="Unassembled WGS sequence"/>
</dbReference>
<dbReference type="EMBL" id="JABCRE010000002">
    <property type="protein sequence ID" value="NMW30693.1"/>
    <property type="molecule type" value="Genomic_DNA"/>
</dbReference>
<dbReference type="Pfam" id="PF14464">
    <property type="entry name" value="Prok-JAB"/>
    <property type="match status" value="1"/>
</dbReference>
<dbReference type="AlphaFoldDB" id="A0A848QJ52"/>
<name>A0A848QJ52_9SPHN</name>
<dbReference type="PANTHER" id="PTHR34858">
    <property type="entry name" value="CYSO-CYSTEINE PEPTIDASE"/>
    <property type="match status" value="1"/>
</dbReference>
<evidence type="ECO:0000313" key="7">
    <source>
        <dbReference type="EMBL" id="NMW30693.1"/>
    </source>
</evidence>
<dbReference type="Gene3D" id="3.40.140.10">
    <property type="entry name" value="Cytidine Deaminase, domain 2"/>
    <property type="match status" value="1"/>
</dbReference>
<evidence type="ECO:0000313" key="8">
    <source>
        <dbReference type="Proteomes" id="UP000561181"/>
    </source>
</evidence>